<keyword evidence="2" id="KW-0378">Hydrolase</keyword>
<dbReference type="InterPro" id="IPR013520">
    <property type="entry name" value="Ribonucl_H"/>
</dbReference>
<evidence type="ECO:0000259" key="4">
    <source>
        <dbReference type="SMART" id="SM00479"/>
    </source>
</evidence>
<dbReference type="InterPro" id="IPR012337">
    <property type="entry name" value="RNaseH-like_sf"/>
</dbReference>
<sequence length="354" mass="41788">MVQKYTYIFIDVEATLIRGKQYIIEIGAIKWLPDGKVEKFSELIRPYRFTKLNAHIQKLTGITTEQLLGAKSFREVMMSFKKWCSKDTIFITFGEFDRKVLEEEFARNYFDVEFLYPIIDFQQKYMIEHQIKEQPSLGGLLDKYNIAVDTQHRALADAVSLFHIFQATKGETLIEKQQTSQFGMVFSELRQLEDTYDLSISYIAGNVSSSNIEIDKMKIIKKQLNFDIHEEEKKLENGEKEIVQRTIIYPNDEVKQFLTKIIQDVNSKVLITRSGLKKFSRINRLHNCSFPKTEVMTLQHLLKTEENLAEFSFKDLPIQSYEQELHRLIKKYQNNIIQEYKRRNLFSKEEVKIS</sequence>
<dbReference type="SUPFAM" id="SSF53098">
    <property type="entry name" value="Ribonuclease H-like"/>
    <property type="match status" value="1"/>
</dbReference>
<proteinExistence type="predicted"/>
<accession>A0A3S0R7S4</accession>
<dbReference type="GO" id="GO:0000175">
    <property type="term" value="F:3'-5'-RNA exonuclease activity"/>
    <property type="evidence" value="ECO:0007669"/>
    <property type="project" value="InterPro"/>
</dbReference>
<dbReference type="CDD" id="cd06133">
    <property type="entry name" value="ERI-1_3'hExo_like"/>
    <property type="match status" value="1"/>
</dbReference>
<protein>
    <submittedName>
        <fullName evidence="5">Exonuclease domain-containing protein</fullName>
    </submittedName>
</protein>
<dbReference type="GO" id="GO:0003676">
    <property type="term" value="F:nucleic acid binding"/>
    <property type="evidence" value="ECO:0007669"/>
    <property type="project" value="InterPro"/>
</dbReference>
<evidence type="ECO:0000256" key="3">
    <source>
        <dbReference type="ARBA" id="ARBA00022839"/>
    </source>
</evidence>
<keyword evidence="1" id="KW-0540">Nuclease</keyword>
<reference evidence="5 6" key="1">
    <citation type="submission" date="2018-12" db="EMBL/GenBank/DDBJ databases">
        <title>Lysinibacillus antri sp. nov., isolated from a cave soil.</title>
        <authorList>
            <person name="Narsing Rao M.P."/>
            <person name="Zhang H."/>
            <person name="Dong Z.-Y."/>
            <person name="Niu X.-K."/>
            <person name="Zhang K."/>
            <person name="Fang B.-Z."/>
            <person name="Kang Y.-Q."/>
            <person name="Xiao M."/>
            <person name="Li W.-J."/>
        </authorList>
    </citation>
    <scope>NUCLEOTIDE SEQUENCE [LARGE SCALE GENOMIC DNA]</scope>
    <source>
        <strain evidence="5 6">SYSU K30002</strain>
    </source>
</reference>
<name>A0A3S0R7S4_9BACI</name>
<evidence type="ECO:0000256" key="1">
    <source>
        <dbReference type="ARBA" id="ARBA00022722"/>
    </source>
</evidence>
<evidence type="ECO:0000313" key="6">
    <source>
        <dbReference type="Proteomes" id="UP000287910"/>
    </source>
</evidence>
<comment type="caution">
    <text evidence="5">The sequence shown here is derived from an EMBL/GenBank/DDBJ whole genome shotgun (WGS) entry which is preliminary data.</text>
</comment>
<dbReference type="Proteomes" id="UP000287910">
    <property type="component" value="Unassembled WGS sequence"/>
</dbReference>
<keyword evidence="6" id="KW-1185">Reference proteome</keyword>
<evidence type="ECO:0000313" key="5">
    <source>
        <dbReference type="EMBL" id="RUL55536.1"/>
    </source>
</evidence>
<dbReference type="AlphaFoldDB" id="A0A3S0R7S4"/>
<dbReference type="SMART" id="SM00479">
    <property type="entry name" value="EXOIII"/>
    <property type="match status" value="1"/>
</dbReference>
<feature type="domain" description="Exonuclease" evidence="4">
    <location>
        <begin position="6"/>
        <end position="174"/>
    </location>
</feature>
<dbReference type="EMBL" id="RYYR01000004">
    <property type="protein sequence ID" value="RUL55536.1"/>
    <property type="molecule type" value="Genomic_DNA"/>
</dbReference>
<dbReference type="InterPro" id="IPR047201">
    <property type="entry name" value="ERI-1_3'hExo-like"/>
</dbReference>
<dbReference type="PANTHER" id="PTHR30231:SF4">
    <property type="entry name" value="PROTEIN NEN2"/>
    <property type="match status" value="1"/>
</dbReference>
<dbReference type="InterPro" id="IPR036397">
    <property type="entry name" value="RNaseH_sf"/>
</dbReference>
<keyword evidence="3 5" id="KW-0269">Exonuclease</keyword>
<dbReference type="PANTHER" id="PTHR30231">
    <property type="entry name" value="DNA POLYMERASE III SUBUNIT EPSILON"/>
    <property type="match status" value="1"/>
</dbReference>
<evidence type="ECO:0000256" key="2">
    <source>
        <dbReference type="ARBA" id="ARBA00022801"/>
    </source>
</evidence>
<organism evidence="5 6">
    <name type="scientific">Lysinibacillus antri</name>
    <dbReference type="NCBI Taxonomy" id="2498145"/>
    <lineage>
        <taxon>Bacteria</taxon>
        <taxon>Bacillati</taxon>
        <taxon>Bacillota</taxon>
        <taxon>Bacilli</taxon>
        <taxon>Bacillales</taxon>
        <taxon>Bacillaceae</taxon>
        <taxon>Lysinibacillus</taxon>
    </lineage>
</organism>
<dbReference type="Pfam" id="PF00929">
    <property type="entry name" value="RNase_T"/>
    <property type="match status" value="1"/>
</dbReference>
<gene>
    <name evidence="5" type="ORF">EK386_04205</name>
</gene>
<dbReference type="Gene3D" id="3.30.420.10">
    <property type="entry name" value="Ribonuclease H-like superfamily/Ribonuclease H"/>
    <property type="match status" value="1"/>
</dbReference>